<dbReference type="PROSITE" id="PS50880">
    <property type="entry name" value="TOPRIM"/>
    <property type="match status" value="1"/>
</dbReference>
<keyword evidence="6" id="KW-0799">Topoisomerase</keyword>
<dbReference type="CDD" id="cd00186">
    <property type="entry name" value="TOP1Ac"/>
    <property type="match status" value="1"/>
</dbReference>
<sequence length="699" mass="80558">MKSLVLAEKPSVARDIARVLGCKQINKNFIEGPKYIVTWALGHLVELKMPEDYDKQYRTWRLEDLPIIPKHMGLKTIRKTSHQFKAIERLSKRKDLKDLVIATDAGREGELVARWIIERIHWKKPIKRLWISSQTDRAIRDGFKQLKPAKQYDNLYQSAVCRAEADWLIGLNVTRALTTKYDDPLSAGRVQTPTLSMILEREKDIQSFKPQEYWTITAKFGPLQTAWERNGEKRIFDQKKAQAIHDKIQSEQKGTIKDIHRKEKNEQQPLPYDLTELQRDANRRFGFSAKKTLNTLQRLYEHYKLVTYPRTDSRYLTRDMEQTMADRLKALSSAYKAEVQPILKQKGKVAAKKVFNDAKVTDHHAIIPTDETPFIGDLTNDERKLYDIIVRRFLALFYPPYQYASIQVTIGAEGETFVARETVVLDKGFKAITGKDEEKAANEQLNHLKKGQALAIKDLMLDKRLTEPPNRYTEADLLSRMEKYGLGTPATRADIIEKLLSSQAVDRNNGRLFPTPKGKQLIDLVNDELKSPELTARWERQLEDIARGKGNAKAFLGNIRKQTKLLVSEIKASNKSYRAHNLTGSKCPECGSLMKEIKGKDGRILVCSNRECGHRKRKDPKLSNRRCPQCHKRMEIHKGDAGLYFQCRNCNIVEKADKQKRTVTKREERQLLKKYSKQNDSFANNSLADALKSALKEKN</sequence>
<protein>
    <recommendedName>
        <fullName evidence="3">DNA topoisomerase</fullName>
        <ecNumber evidence="3">5.6.2.1</ecNumber>
    </recommendedName>
    <alternativeName>
        <fullName evidence="12">Omega-protein</fullName>
    </alternativeName>
    <alternativeName>
        <fullName evidence="11">Relaxing enzyme</fullName>
    </alternativeName>
    <alternativeName>
        <fullName evidence="9">Swivelase</fullName>
    </alternativeName>
    <alternativeName>
        <fullName evidence="10">Untwisting enzyme</fullName>
    </alternativeName>
</protein>
<comment type="catalytic activity">
    <reaction evidence="1">
        <text>ATP-independent breakage of single-stranded DNA, followed by passage and rejoining.</text>
        <dbReference type="EC" id="5.6.2.1"/>
    </reaction>
</comment>
<dbReference type="Pfam" id="PF01751">
    <property type="entry name" value="Toprim"/>
    <property type="match status" value="1"/>
</dbReference>
<evidence type="ECO:0000313" key="16">
    <source>
        <dbReference type="Proteomes" id="UP000808914"/>
    </source>
</evidence>
<name>A0ABS2PY08_9BACL</name>
<dbReference type="SUPFAM" id="SSF56712">
    <property type="entry name" value="Prokaryotic type I DNA topoisomerase"/>
    <property type="match status" value="1"/>
</dbReference>
<dbReference type="InterPro" id="IPR013497">
    <property type="entry name" value="Topo_IA_cen"/>
</dbReference>
<dbReference type="RefSeq" id="WP_205002856.1">
    <property type="nucleotide sequence ID" value="NZ_JAFBER010000005.1"/>
</dbReference>
<dbReference type="Proteomes" id="UP000808914">
    <property type="component" value="Unassembled WGS sequence"/>
</dbReference>
<dbReference type="PROSITE" id="PS00396">
    <property type="entry name" value="TOPO_IA_1"/>
    <property type="match status" value="1"/>
</dbReference>
<dbReference type="InterPro" id="IPR000380">
    <property type="entry name" value="Topo_IA"/>
</dbReference>
<dbReference type="InterPro" id="IPR003602">
    <property type="entry name" value="Topo_IA_DNA-bd_dom"/>
</dbReference>
<dbReference type="NCBIfam" id="TIGR01056">
    <property type="entry name" value="topB"/>
    <property type="match status" value="1"/>
</dbReference>
<evidence type="ECO:0000256" key="7">
    <source>
        <dbReference type="ARBA" id="ARBA00023125"/>
    </source>
</evidence>
<dbReference type="InterPro" id="IPR013826">
    <property type="entry name" value="Topo_IA_cen_sub3"/>
</dbReference>
<dbReference type="InterPro" id="IPR034144">
    <property type="entry name" value="TOPRIM_TopoIII"/>
</dbReference>
<dbReference type="SMART" id="SM00493">
    <property type="entry name" value="TOPRIM"/>
    <property type="match status" value="1"/>
</dbReference>
<dbReference type="PANTHER" id="PTHR11390">
    <property type="entry name" value="PROKARYOTIC DNA TOPOISOMERASE"/>
    <property type="match status" value="1"/>
</dbReference>
<dbReference type="InterPro" id="IPR003601">
    <property type="entry name" value="Topo_IA_2"/>
</dbReference>
<feature type="domain" description="Toprim" evidence="13">
    <location>
        <begin position="2"/>
        <end position="135"/>
    </location>
</feature>
<dbReference type="NCBIfam" id="NF005829">
    <property type="entry name" value="PRK07726.1"/>
    <property type="match status" value="1"/>
</dbReference>
<dbReference type="EC" id="5.6.2.1" evidence="3"/>
<evidence type="ECO:0000256" key="4">
    <source>
        <dbReference type="ARBA" id="ARBA00022723"/>
    </source>
</evidence>
<evidence type="ECO:0000313" key="15">
    <source>
        <dbReference type="EMBL" id="MBM7644900.1"/>
    </source>
</evidence>
<keyword evidence="4" id="KW-0479">Metal-binding</keyword>
<dbReference type="GO" id="GO:0003917">
    <property type="term" value="F:DNA topoisomerase type I (single strand cut, ATP-independent) activity"/>
    <property type="evidence" value="ECO:0007669"/>
    <property type="project" value="UniProtKB-EC"/>
</dbReference>
<evidence type="ECO:0000256" key="8">
    <source>
        <dbReference type="ARBA" id="ARBA00023235"/>
    </source>
</evidence>
<evidence type="ECO:0000256" key="6">
    <source>
        <dbReference type="ARBA" id="ARBA00023029"/>
    </source>
</evidence>
<dbReference type="Gene3D" id="3.40.50.140">
    <property type="match status" value="1"/>
</dbReference>
<evidence type="ECO:0000259" key="13">
    <source>
        <dbReference type="PROSITE" id="PS50880"/>
    </source>
</evidence>
<dbReference type="CDD" id="cd03362">
    <property type="entry name" value="TOPRIM_TopoIA_TopoIII"/>
    <property type="match status" value="1"/>
</dbReference>
<evidence type="ECO:0000256" key="11">
    <source>
        <dbReference type="ARBA" id="ARBA00032235"/>
    </source>
</evidence>
<keyword evidence="8 15" id="KW-0413">Isomerase</keyword>
<evidence type="ECO:0000256" key="3">
    <source>
        <dbReference type="ARBA" id="ARBA00012891"/>
    </source>
</evidence>
<evidence type="ECO:0000256" key="10">
    <source>
        <dbReference type="ARBA" id="ARBA00031985"/>
    </source>
</evidence>
<evidence type="ECO:0000256" key="12">
    <source>
        <dbReference type="ARBA" id="ARBA00032877"/>
    </source>
</evidence>
<feature type="domain" description="Topo IA-type catalytic" evidence="14">
    <location>
        <begin position="152"/>
        <end position="567"/>
    </location>
</feature>
<dbReference type="InterPro" id="IPR013824">
    <property type="entry name" value="Topo_IA_cen_sub1"/>
</dbReference>
<dbReference type="InterPro" id="IPR023406">
    <property type="entry name" value="Topo_IA_AS"/>
</dbReference>
<dbReference type="Gene3D" id="2.70.20.10">
    <property type="entry name" value="Topoisomerase I, domain 3"/>
    <property type="match status" value="1"/>
</dbReference>
<dbReference type="InterPro" id="IPR013825">
    <property type="entry name" value="Topo_IA_cen_sub2"/>
</dbReference>
<evidence type="ECO:0000256" key="2">
    <source>
        <dbReference type="ARBA" id="ARBA00009446"/>
    </source>
</evidence>
<gene>
    <name evidence="15" type="ORF">JOD45_001109</name>
</gene>
<dbReference type="Gene3D" id="1.10.460.10">
    <property type="entry name" value="Topoisomerase I, domain 2"/>
    <property type="match status" value="1"/>
</dbReference>
<accession>A0ABS2PY08</accession>
<dbReference type="InterPro" id="IPR006171">
    <property type="entry name" value="TOPRIM_dom"/>
</dbReference>
<evidence type="ECO:0000256" key="1">
    <source>
        <dbReference type="ARBA" id="ARBA00000213"/>
    </source>
</evidence>
<organism evidence="15 16">
    <name type="scientific">Scopulibacillus daqui</name>
    <dbReference type="NCBI Taxonomy" id="1469162"/>
    <lineage>
        <taxon>Bacteria</taxon>
        <taxon>Bacillati</taxon>
        <taxon>Bacillota</taxon>
        <taxon>Bacilli</taxon>
        <taxon>Bacillales</taxon>
        <taxon>Sporolactobacillaceae</taxon>
        <taxon>Scopulibacillus</taxon>
    </lineage>
</organism>
<comment type="caution">
    <text evidence="15">The sequence shown here is derived from an EMBL/GenBank/DDBJ whole genome shotgun (WGS) entry which is preliminary data.</text>
</comment>
<dbReference type="InterPro" id="IPR023405">
    <property type="entry name" value="Topo_IA_core_domain"/>
</dbReference>
<dbReference type="SMART" id="SM00437">
    <property type="entry name" value="TOP1Ac"/>
    <property type="match status" value="1"/>
</dbReference>
<dbReference type="Gene3D" id="1.10.290.10">
    <property type="entry name" value="Topoisomerase I, domain 4"/>
    <property type="match status" value="1"/>
</dbReference>
<keyword evidence="5" id="KW-0460">Magnesium</keyword>
<reference evidence="15 16" key="1">
    <citation type="submission" date="2021-01" db="EMBL/GenBank/DDBJ databases">
        <title>Genomic Encyclopedia of Type Strains, Phase IV (KMG-IV): sequencing the most valuable type-strain genomes for metagenomic binning, comparative biology and taxonomic classification.</title>
        <authorList>
            <person name="Goeker M."/>
        </authorList>
    </citation>
    <scope>NUCLEOTIDE SEQUENCE [LARGE SCALE GENOMIC DNA]</scope>
    <source>
        <strain evidence="15 16">DSM 28236</strain>
    </source>
</reference>
<dbReference type="EMBL" id="JAFBER010000005">
    <property type="protein sequence ID" value="MBM7644900.1"/>
    <property type="molecule type" value="Genomic_DNA"/>
</dbReference>
<dbReference type="PROSITE" id="PS52039">
    <property type="entry name" value="TOPO_IA_2"/>
    <property type="match status" value="1"/>
</dbReference>
<evidence type="ECO:0000259" key="14">
    <source>
        <dbReference type="PROSITE" id="PS52039"/>
    </source>
</evidence>
<dbReference type="SMART" id="SM00436">
    <property type="entry name" value="TOP1Bc"/>
    <property type="match status" value="1"/>
</dbReference>
<evidence type="ECO:0000256" key="9">
    <source>
        <dbReference type="ARBA" id="ARBA00030003"/>
    </source>
</evidence>
<keyword evidence="16" id="KW-1185">Reference proteome</keyword>
<dbReference type="PANTHER" id="PTHR11390:SF21">
    <property type="entry name" value="DNA TOPOISOMERASE 3-ALPHA"/>
    <property type="match status" value="1"/>
</dbReference>
<proteinExistence type="inferred from homology"/>
<keyword evidence="7" id="KW-0238">DNA-binding</keyword>
<dbReference type="PRINTS" id="PR00417">
    <property type="entry name" value="PRTPISMRASEI"/>
</dbReference>
<dbReference type="InterPro" id="IPR005738">
    <property type="entry name" value="TopoIII"/>
</dbReference>
<dbReference type="Pfam" id="PF01131">
    <property type="entry name" value="Topoisom_bac"/>
    <property type="match status" value="1"/>
</dbReference>
<evidence type="ECO:0000256" key="5">
    <source>
        <dbReference type="ARBA" id="ARBA00022842"/>
    </source>
</evidence>
<comment type="similarity">
    <text evidence="2">Belongs to the type IA topoisomerase family.</text>
</comment>